<feature type="compositionally biased region" description="Basic and acidic residues" evidence="1">
    <location>
        <begin position="25"/>
        <end position="34"/>
    </location>
</feature>
<evidence type="ECO:0008006" key="4">
    <source>
        <dbReference type="Google" id="ProtNLM"/>
    </source>
</evidence>
<keyword evidence="3" id="KW-1185">Reference proteome</keyword>
<evidence type="ECO:0000313" key="2">
    <source>
        <dbReference type="EMBL" id="RNF18542.1"/>
    </source>
</evidence>
<feature type="compositionally biased region" description="Low complexity" evidence="1">
    <location>
        <begin position="528"/>
        <end position="540"/>
    </location>
</feature>
<organism evidence="2 3">
    <name type="scientific">Trypanosoma conorhini</name>
    <dbReference type="NCBI Taxonomy" id="83891"/>
    <lineage>
        <taxon>Eukaryota</taxon>
        <taxon>Discoba</taxon>
        <taxon>Euglenozoa</taxon>
        <taxon>Kinetoplastea</taxon>
        <taxon>Metakinetoplastina</taxon>
        <taxon>Trypanosomatida</taxon>
        <taxon>Trypanosomatidae</taxon>
        <taxon>Trypanosoma</taxon>
    </lineage>
</organism>
<gene>
    <name evidence="2" type="ORF">Tco025E_04439</name>
</gene>
<feature type="compositionally biased region" description="Low complexity" evidence="1">
    <location>
        <begin position="496"/>
        <end position="512"/>
    </location>
</feature>
<dbReference type="Proteomes" id="UP000284403">
    <property type="component" value="Unassembled WGS sequence"/>
</dbReference>
<dbReference type="EMBL" id="MKKU01000229">
    <property type="protein sequence ID" value="RNF18542.1"/>
    <property type="molecule type" value="Genomic_DNA"/>
</dbReference>
<dbReference type="GeneID" id="40318050"/>
<feature type="region of interest" description="Disordered" evidence="1">
    <location>
        <begin position="1"/>
        <end position="168"/>
    </location>
</feature>
<feature type="region of interest" description="Disordered" evidence="1">
    <location>
        <begin position="495"/>
        <end position="546"/>
    </location>
</feature>
<evidence type="ECO:0000313" key="3">
    <source>
        <dbReference type="Proteomes" id="UP000284403"/>
    </source>
</evidence>
<feature type="region of interest" description="Disordered" evidence="1">
    <location>
        <begin position="181"/>
        <end position="400"/>
    </location>
</feature>
<dbReference type="RefSeq" id="XP_029228523.1">
    <property type="nucleotide sequence ID" value="XM_029371349.1"/>
</dbReference>
<protein>
    <recommendedName>
        <fullName evidence="4">EF-hand domain-containing protein</fullName>
    </recommendedName>
</protein>
<feature type="compositionally biased region" description="Low complexity" evidence="1">
    <location>
        <begin position="95"/>
        <end position="110"/>
    </location>
</feature>
<dbReference type="AlphaFoldDB" id="A0A3R7PE00"/>
<accession>A0A3R7PE00</accession>
<feature type="compositionally biased region" description="Low complexity" evidence="1">
    <location>
        <begin position="242"/>
        <end position="258"/>
    </location>
</feature>
<comment type="caution">
    <text evidence="2">The sequence shown here is derived from an EMBL/GenBank/DDBJ whole genome shotgun (WGS) entry which is preliminary data.</text>
</comment>
<dbReference type="OrthoDB" id="243038at2759"/>
<sequence length="817" mass="86637">MSDSESIVFREQTETDSPHGGSLRGPRDKPHQPREALQLLERPPLPHSKRRSSVAKAPPSPKTARPRSSSAAAEGGRDERASEHNQSVQFHFDSADTNASTATGGAASAAHTPQLPPTHEGGGERGEAPPAGGGRSSSQRTDWGDESIQFFMEASSNRSRPRVLSRSASVPNDSIVFHVMDGSQAGGAAPLETGTTPQDTDAESAVSTILHEAEETDESALAKTRRPSSASHAQRVEEEGGKPPAKAMPAKTAKTAKMPSKRLQRIRPASAPSGRGAPPPPPEDTQGAKLAGKAPSFTPSVAQKEASLRHSPAMPAPEAAETDAAHPVPASTRPGAAPVPSKEAPRLTKAAATGVAKASPPTRRSQSANSVGRAEIKHAPTAVGKALSERSPPRVSAEVPVPYPKTQADATQSSAPYLLDEWILQAKLYTEHWRLFNDVQREEIARLVERIAKARQPEHRLCSLDTDAREKQPSAAALGGFADLFRQRHPITQDPAVAASAAATSTSHAAQAGRGLRPGSPRPALSLPPSGVAPRGPSAPGRRRDHGVTATRLLKAAAARQSPPELQELQHAPVQAARGGWFARLRDTAAGEGAAKLAQTLGVIWPPLSPDALFFMTGARLTPQQRDEFYEAVELQSAASGQMRTELRRAAASQKLEKKDARRKKLTPSRTSILRKAFALMDVDKRGSLCTTDLPALQHLLEAERKELEATAKGGAATATVLSRARGELRQLTGTIAANRTAANTHGESPSAAAEAMLYGLVIDVIFPIIRAANLVVIDFASLGLLVFGSLYLSEKGASASFMEWRQAAHRYFEAFA</sequence>
<evidence type="ECO:0000256" key="1">
    <source>
        <dbReference type="SAM" id="MobiDB-lite"/>
    </source>
</evidence>
<proteinExistence type="predicted"/>
<feature type="compositionally biased region" description="Low complexity" evidence="1">
    <location>
        <begin position="267"/>
        <end position="276"/>
    </location>
</feature>
<reference evidence="2 3" key="1">
    <citation type="journal article" date="2018" name="BMC Genomics">
        <title>Genomic comparison of Trypanosoma conorhini and Trypanosoma rangeli to Trypanosoma cruzi strains of high and low virulence.</title>
        <authorList>
            <person name="Bradwell K.R."/>
            <person name="Koparde V.N."/>
            <person name="Matveyev A.V."/>
            <person name="Serrano M.G."/>
            <person name="Alves J.M."/>
            <person name="Parikh H."/>
            <person name="Huang B."/>
            <person name="Lee V."/>
            <person name="Espinosa-Alvarez O."/>
            <person name="Ortiz P.A."/>
            <person name="Costa-Martins A.G."/>
            <person name="Teixeira M.M."/>
            <person name="Buck G.A."/>
        </authorList>
    </citation>
    <scope>NUCLEOTIDE SEQUENCE [LARGE SCALE GENOMIC DNA]</scope>
    <source>
        <strain evidence="2 3">025E</strain>
    </source>
</reference>
<name>A0A3R7PE00_9TRYP</name>